<proteinExistence type="predicted"/>
<evidence type="ECO:0000313" key="2">
    <source>
        <dbReference type="EMBL" id="VDK32999.1"/>
    </source>
</evidence>
<dbReference type="Proteomes" id="UP000271098">
    <property type="component" value="Unassembled WGS sequence"/>
</dbReference>
<feature type="repeat" description="ANK" evidence="1">
    <location>
        <begin position="128"/>
        <end position="160"/>
    </location>
</feature>
<dbReference type="AlphaFoldDB" id="A0A3P6P9F3"/>
<accession>A0A3P6P9F3</accession>
<dbReference type="SUPFAM" id="SSF48403">
    <property type="entry name" value="Ankyrin repeat"/>
    <property type="match status" value="1"/>
</dbReference>
<dbReference type="InterPro" id="IPR036770">
    <property type="entry name" value="Ankyrin_rpt-contain_sf"/>
</dbReference>
<evidence type="ECO:0000256" key="1">
    <source>
        <dbReference type="PROSITE-ProRule" id="PRU00023"/>
    </source>
</evidence>
<dbReference type="PROSITE" id="PS50088">
    <property type="entry name" value="ANK_REPEAT"/>
    <property type="match status" value="1"/>
</dbReference>
<gene>
    <name evidence="2" type="ORF">GPUH_LOCUS2243</name>
</gene>
<dbReference type="SMART" id="SM00248">
    <property type="entry name" value="ANK"/>
    <property type="match status" value="1"/>
</dbReference>
<evidence type="ECO:0000313" key="3">
    <source>
        <dbReference type="Proteomes" id="UP000271098"/>
    </source>
</evidence>
<sequence>MNSDVIFGQHSAAATAEAAVVPVFQQSDTSEEYKDFQLPAGTFSEMIPKKRNRTEKSTGATKSNSSVGFVEKDSSIAGLRAPSALSGLRVSPRQRCECNLVNAAIRGSKKGLIAALQDGEDANDCDNFGMTALYHAATRNFTDLCRILIENGALINAHECMLAGSSRGSTCQLQAADIKAFNNILF</sequence>
<dbReference type="EMBL" id="UYRT01003239">
    <property type="protein sequence ID" value="VDK32999.1"/>
    <property type="molecule type" value="Genomic_DNA"/>
</dbReference>
<reference evidence="2 3" key="1">
    <citation type="submission" date="2018-11" db="EMBL/GenBank/DDBJ databases">
        <authorList>
            <consortium name="Pathogen Informatics"/>
        </authorList>
    </citation>
    <scope>NUCLEOTIDE SEQUENCE [LARGE SCALE GENOMIC DNA]</scope>
</reference>
<dbReference type="Pfam" id="PF12796">
    <property type="entry name" value="Ank_2"/>
    <property type="match status" value="1"/>
</dbReference>
<dbReference type="InterPro" id="IPR002110">
    <property type="entry name" value="Ankyrin_rpt"/>
</dbReference>
<organism evidence="2 3">
    <name type="scientific">Gongylonema pulchrum</name>
    <dbReference type="NCBI Taxonomy" id="637853"/>
    <lineage>
        <taxon>Eukaryota</taxon>
        <taxon>Metazoa</taxon>
        <taxon>Ecdysozoa</taxon>
        <taxon>Nematoda</taxon>
        <taxon>Chromadorea</taxon>
        <taxon>Rhabditida</taxon>
        <taxon>Spirurina</taxon>
        <taxon>Spiruromorpha</taxon>
        <taxon>Spiruroidea</taxon>
        <taxon>Gongylonematidae</taxon>
        <taxon>Gongylonema</taxon>
    </lineage>
</organism>
<dbReference type="Gene3D" id="1.25.40.20">
    <property type="entry name" value="Ankyrin repeat-containing domain"/>
    <property type="match status" value="1"/>
</dbReference>
<keyword evidence="1" id="KW-0040">ANK repeat</keyword>
<keyword evidence="3" id="KW-1185">Reference proteome</keyword>
<dbReference type="OrthoDB" id="47330at2759"/>
<name>A0A3P6P9F3_9BILA</name>
<protein>
    <submittedName>
        <fullName evidence="2">Uncharacterized protein</fullName>
    </submittedName>
</protein>
<dbReference type="PROSITE" id="PS50297">
    <property type="entry name" value="ANK_REP_REGION"/>
    <property type="match status" value="1"/>
</dbReference>